<proteinExistence type="predicted"/>
<protein>
    <submittedName>
        <fullName evidence="2">Uncharacterized protein</fullName>
    </submittedName>
</protein>
<accession>A0A061RYZ1</accession>
<evidence type="ECO:0000313" key="2">
    <source>
        <dbReference type="EMBL" id="JAC75989.1"/>
    </source>
</evidence>
<gene>
    <name evidence="2" type="ORF">TSPGSL018_21494</name>
</gene>
<dbReference type="AlphaFoldDB" id="A0A061RYZ1"/>
<feature type="compositionally biased region" description="Basic and acidic residues" evidence="1">
    <location>
        <begin position="28"/>
        <end position="58"/>
    </location>
</feature>
<dbReference type="EMBL" id="GBEZ01009608">
    <property type="protein sequence ID" value="JAC75989.1"/>
    <property type="molecule type" value="Transcribed_RNA"/>
</dbReference>
<feature type="non-terminal residue" evidence="2">
    <location>
        <position position="1"/>
    </location>
</feature>
<feature type="non-terminal residue" evidence="2">
    <location>
        <position position="183"/>
    </location>
</feature>
<evidence type="ECO:0000256" key="1">
    <source>
        <dbReference type="SAM" id="MobiDB-lite"/>
    </source>
</evidence>
<feature type="compositionally biased region" description="Basic and acidic residues" evidence="1">
    <location>
        <begin position="149"/>
        <end position="183"/>
    </location>
</feature>
<name>A0A061RYZ1_9CHLO</name>
<sequence>AATEQPVKLGTGEERGGEQPAAAMECSKCTEEAEEKQTGHSERSGVPHQDAGDGRDRALDDEELPKEAACVGGQSASPSEQLAEPGEKLEGAAQLAAGFEQAVAQQAEGNGEEHTGVPPEHPSGMAEEVEAAKERAESPSTHLPGIGAEQERQERRGAPSEQRAERAAREESSVPPEHLGELS</sequence>
<reference evidence="2" key="1">
    <citation type="submission" date="2014-05" db="EMBL/GenBank/DDBJ databases">
        <title>The transcriptome of the halophilic microalga Tetraselmis sp. GSL018 isolated from the Great Salt Lake, Utah.</title>
        <authorList>
            <person name="Jinkerson R.E."/>
            <person name="D'Adamo S."/>
            <person name="Posewitz M.C."/>
        </authorList>
    </citation>
    <scope>NUCLEOTIDE SEQUENCE</scope>
    <source>
        <strain evidence="2">GSL018</strain>
    </source>
</reference>
<feature type="region of interest" description="Disordered" evidence="1">
    <location>
        <begin position="1"/>
        <end position="183"/>
    </location>
</feature>
<organism evidence="2">
    <name type="scientific">Tetraselmis sp. GSL018</name>
    <dbReference type="NCBI Taxonomy" id="582737"/>
    <lineage>
        <taxon>Eukaryota</taxon>
        <taxon>Viridiplantae</taxon>
        <taxon>Chlorophyta</taxon>
        <taxon>core chlorophytes</taxon>
        <taxon>Chlorodendrophyceae</taxon>
        <taxon>Chlorodendrales</taxon>
        <taxon>Chlorodendraceae</taxon>
        <taxon>Tetraselmis</taxon>
    </lineage>
</organism>